<dbReference type="RefSeq" id="WP_200274177.1">
    <property type="nucleotide sequence ID" value="NZ_JAENHN010000066.1"/>
</dbReference>
<evidence type="ECO:0000313" key="1">
    <source>
        <dbReference type="EMBL" id="MBK1813751.1"/>
    </source>
</evidence>
<evidence type="ECO:0000313" key="2">
    <source>
        <dbReference type="Proteomes" id="UP000596739"/>
    </source>
</evidence>
<dbReference type="NCBIfam" id="NF000539">
    <property type="entry name" value="plantaricin"/>
    <property type="match status" value="1"/>
</dbReference>
<dbReference type="Proteomes" id="UP000596739">
    <property type="component" value="Unassembled WGS sequence"/>
</dbReference>
<keyword evidence="2" id="KW-1185">Reference proteome</keyword>
<reference evidence="2" key="1">
    <citation type="submission" date="2021-01" db="EMBL/GenBank/DDBJ databases">
        <title>Genome public.</title>
        <authorList>
            <person name="Liu C."/>
            <person name="Sun Q."/>
        </authorList>
    </citation>
    <scope>NUCLEOTIDE SEQUENCE [LARGE SCALE GENOMIC DNA]</scope>
    <source>
        <strain evidence="2">YIM B02505</strain>
    </source>
</reference>
<sequence>MRNIEMLKNPVLSNKYSVSENNPAGDLLVEIREQDFTDSVTGGYDSEGLGNQGKKCSLTRECQRLCNWISYGSGGVFGC</sequence>
<proteinExistence type="predicted"/>
<protein>
    <submittedName>
        <fullName evidence="1">Plantaricin C family lantibiotic</fullName>
    </submittedName>
</protein>
<dbReference type="EMBL" id="JAENHN010000066">
    <property type="protein sequence ID" value="MBK1813751.1"/>
    <property type="molecule type" value="Genomic_DNA"/>
</dbReference>
<comment type="caution">
    <text evidence="1">The sequence shown here is derived from an EMBL/GenBank/DDBJ whole genome shotgun (WGS) entry which is preliminary data.</text>
</comment>
<name>A0ABS1EWJ0_9CLOT</name>
<organism evidence="1 2">
    <name type="scientific">Clostridium yunnanense</name>
    <dbReference type="NCBI Taxonomy" id="2800325"/>
    <lineage>
        <taxon>Bacteria</taxon>
        <taxon>Bacillati</taxon>
        <taxon>Bacillota</taxon>
        <taxon>Clostridia</taxon>
        <taxon>Eubacteriales</taxon>
        <taxon>Clostridiaceae</taxon>
        <taxon>Clostridium</taxon>
    </lineage>
</organism>
<accession>A0ABS1EWJ0</accession>
<gene>
    <name evidence="1" type="ORF">JHL18_24335</name>
</gene>